<gene>
    <name evidence="4" type="primary">LOC109728626</name>
</gene>
<dbReference type="RefSeq" id="XP_020114679.1">
    <property type="nucleotide sequence ID" value="XM_020259090.1"/>
</dbReference>
<evidence type="ECO:0000256" key="2">
    <source>
        <dbReference type="SAM" id="SignalP"/>
    </source>
</evidence>
<feature type="compositionally biased region" description="Basic and acidic residues" evidence="1">
    <location>
        <begin position="59"/>
        <end position="97"/>
    </location>
</feature>
<evidence type="ECO:0000313" key="3">
    <source>
        <dbReference type="Proteomes" id="UP000515123"/>
    </source>
</evidence>
<feature type="region of interest" description="Disordered" evidence="1">
    <location>
        <begin position="56"/>
        <end position="97"/>
    </location>
</feature>
<organism evidence="3 4">
    <name type="scientific">Ananas comosus</name>
    <name type="common">Pineapple</name>
    <name type="synonym">Ananas ananas</name>
    <dbReference type="NCBI Taxonomy" id="4615"/>
    <lineage>
        <taxon>Eukaryota</taxon>
        <taxon>Viridiplantae</taxon>
        <taxon>Streptophyta</taxon>
        <taxon>Embryophyta</taxon>
        <taxon>Tracheophyta</taxon>
        <taxon>Spermatophyta</taxon>
        <taxon>Magnoliopsida</taxon>
        <taxon>Liliopsida</taxon>
        <taxon>Poales</taxon>
        <taxon>Bromeliaceae</taxon>
        <taxon>Bromelioideae</taxon>
        <taxon>Ananas</taxon>
    </lineage>
</organism>
<reference evidence="4" key="2">
    <citation type="submission" date="2025-08" db="UniProtKB">
        <authorList>
            <consortium name="RefSeq"/>
        </authorList>
    </citation>
    <scope>IDENTIFICATION</scope>
    <source>
        <tissue evidence="4">Leaf</tissue>
    </source>
</reference>
<sequence>MFSLLIVLKSYSALVVITVLAMRSATTTSPQSVLYPSKHHGRRYWHKRAKHCIDVGAGGKKEKGKEVGREGNKETTRKREMNHESGSKEENEKKKDREKNKGFLRSWRCDEVKCNGFGVDEGGVDEGGKSGECRGIRTALMCYEGEAQRRGKSGECRGICTALMWSLRRRSSTPTVKATRITGITFAISAAQVAYEVVTLLPLLSLLLRIIYLLL</sequence>
<evidence type="ECO:0000256" key="1">
    <source>
        <dbReference type="SAM" id="MobiDB-lite"/>
    </source>
</evidence>
<protein>
    <submittedName>
        <fullName evidence="4">Uncharacterized protein LOC109728626</fullName>
    </submittedName>
</protein>
<reference evidence="3" key="1">
    <citation type="journal article" date="2015" name="Nat. Genet.">
        <title>The pineapple genome and the evolution of CAM photosynthesis.</title>
        <authorList>
            <person name="Ming R."/>
            <person name="VanBuren R."/>
            <person name="Wai C.M."/>
            <person name="Tang H."/>
            <person name="Schatz M.C."/>
            <person name="Bowers J.E."/>
            <person name="Lyons E."/>
            <person name="Wang M.L."/>
            <person name="Chen J."/>
            <person name="Biggers E."/>
            <person name="Zhang J."/>
            <person name="Huang L."/>
            <person name="Zhang L."/>
            <person name="Miao W."/>
            <person name="Zhang J."/>
            <person name="Ye Z."/>
            <person name="Miao C."/>
            <person name="Lin Z."/>
            <person name="Wang H."/>
            <person name="Zhou H."/>
            <person name="Yim W.C."/>
            <person name="Priest H.D."/>
            <person name="Zheng C."/>
            <person name="Woodhouse M."/>
            <person name="Edger P.P."/>
            <person name="Guyot R."/>
            <person name="Guo H.B."/>
            <person name="Guo H."/>
            <person name="Zheng G."/>
            <person name="Singh R."/>
            <person name="Sharma A."/>
            <person name="Min X."/>
            <person name="Zheng Y."/>
            <person name="Lee H."/>
            <person name="Gurtowski J."/>
            <person name="Sedlazeck F.J."/>
            <person name="Harkess A."/>
            <person name="McKain M.R."/>
            <person name="Liao Z."/>
            <person name="Fang J."/>
            <person name="Liu J."/>
            <person name="Zhang X."/>
            <person name="Zhang Q."/>
            <person name="Hu W."/>
            <person name="Qin Y."/>
            <person name="Wang K."/>
            <person name="Chen L.Y."/>
            <person name="Shirley N."/>
            <person name="Lin Y.R."/>
            <person name="Liu L.Y."/>
            <person name="Hernandez A.G."/>
            <person name="Wright C.L."/>
            <person name="Bulone V."/>
            <person name="Tuskan G.A."/>
            <person name="Heath K."/>
            <person name="Zee F."/>
            <person name="Moore P.H."/>
            <person name="Sunkar R."/>
            <person name="Leebens-Mack J.H."/>
            <person name="Mockler T."/>
            <person name="Bennetzen J.L."/>
            <person name="Freeling M."/>
            <person name="Sankoff D."/>
            <person name="Paterson A.H."/>
            <person name="Zhu X."/>
            <person name="Yang X."/>
            <person name="Smith J.A."/>
            <person name="Cushman J.C."/>
            <person name="Paull R.E."/>
            <person name="Yu Q."/>
        </authorList>
    </citation>
    <scope>NUCLEOTIDE SEQUENCE [LARGE SCALE GENOMIC DNA]</scope>
    <source>
        <strain evidence="3">cv. F153</strain>
    </source>
</reference>
<proteinExistence type="predicted"/>
<evidence type="ECO:0000313" key="4">
    <source>
        <dbReference type="RefSeq" id="XP_020114679.1"/>
    </source>
</evidence>
<dbReference type="GeneID" id="109728626"/>
<name>A0A6P5H4P2_ANACO</name>
<keyword evidence="3" id="KW-1185">Reference proteome</keyword>
<accession>A0A6P5H4P2</accession>
<dbReference type="AlphaFoldDB" id="A0A6P5H4P2"/>
<dbReference type="Proteomes" id="UP000515123">
    <property type="component" value="Linkage group 2"/>
</dbReference>
<feature type="chain" id="PRO_5028264507" evidence="2">
    <location>
        <begin position="22"/>
        <end position="215"/>
    </location>
</feature>
<feature type="signal peptide" evidence="2">
    <location>
        <begin position="1"/>
        <end position="21"/>
    </location>
</feature>
<keyword evidence="2" id="KW-0732">Signal</keyword>